<protein>
    <recommendedName>
        <fullName evidence="3">YfhE family protein</fullName>
    </recommendedName>
</protein>
<organism evidence="1 2">
    <name type="scientific">Peribacillus simplex</name>
    <dbReference type="NCBI Taxonomy" id="1478"/>
    <lineage>
        <taxon>Bacteria</taxon>
        <taxon>Bacillati</taxon>
        <taxon>Bacillota</taxon>
        <taxon>Bacilli</taxon>
        <taxon>Bacillales</taxon>
        <taxon>Bacillaceae</taxon>
        <taxon>Peribacillus</taxon>
    </lineage>
</organism>
<sequence>MKFKKKRVNDFDKTLFREDAYSEFKGMGER</sequence>
<evidence type="ECO:0008006" key="3">
    <source>
        <dbReference type="Google" id="ProtNLM"/>
    </source>
</evidence>
<dbReference type="AlphaFoldDB" id="A0A9X8R8F6"/>
<accession>A0A9X8R8F6</accession>
<dbReference type="EMBL" id="FTMX01000002">
    <property type="protein sequence ID" value="SIR04699.1"/>
    <property type="molecule type" value="Genomic_DNA"/>
</dbReference>
<reference evidence="1 2" key="1">
    <citation type="submission" date="2017-01" db="EMBL/GenBank/DDBJ databases">
        <authorList>
            <person name="Varghese N."/>
            <person name="Submissions S."/>
        </authorList>
    </citation>
    <scope>NUCLEOTIDE SEQUENCE [LARGE SCALE GENOMIC DNA]</scope>
    <source>
        <strain evidence="1 2">RUG2-6</strain>
    </source>
</reference>
<name>A0A9X8R8F6_9BACI</name>
<evidence type="ECO:0000313" key="2">
    <source>
        <dbReference type="Proteomes" id="UP000185829"/>
    </source>
</evidence>
<dbReference type="Proteomes" id="UP000185829">
    <property type="component" value="Unassembled WGS sequence"/>
</dbReference>
<gene>
    <name evidence="1" type="ORF">SAMN05878482_102855</name>
</gene>
<comment type="caution">
    <text evidence="1">The sequence shown here is derived from an EMBL/GenBank/DDBJ whole genome shotgun (WGS) entry which is preliminary data.</text>
</comment>
<proteinExistence type="predicted"/>
<evidence type="ECO:0000313" key="1">
    <source>
        <dbReference type="EMBL" id="SIR04699.1"/>
    </source>
</evidence>